<proteinExistence type="predicted"/>
<evidence type="ECO:0000313" key="2">
    <source>
        <dbReference type="EMBL" id="TDC83850.1"/>
    </source>
</evidence>
<protein>
    <recommendedName>
        <fullName evidence="1">Hemerythrin-like domain-containing protein</fullName>
    </recommendedName>
</protein>
<evidence type="ECO:0000259" key="1">
    <source>
        <dbReference type="Pfam" id="PF01814"/>
    </source>
</evidence>
<gene>
    <name evidence="2" type="ORF">E1292_49770</name>
</gene>
<organism evidence="2 3">
    <name type="scientific">Nonomuraea deserti</name>
    <dbReference type="NCBI Taxonomy" id="1848322"/>
    <lineage>
        <taxon>Bacteria</taxon>
        <taxon>Bacillati</taxon>
        <taxon>Actinomycetota</taxon>
        <taxon>Actinomycetes</taxon>
        <taxon>Streptosporangiales</taxon>
        <taxon>Streptosporangiaceae</taxon>
        <taxon>Nonomuraea</taxon>
    </lineage>
</organism>
<sequence>MPRPDLYRNVHMGQRARLFVLVVELGAADAADSGALARLADRCLSMTQELREHADHEDTFIHPLLRDRAPAAAEALDAEHARLDAALAALDERARELPKAPVGSLPEAQHGLYLVLNELISAYLAHLHAEETVAMPALWDHCTDDELGTVFGAFRASRTPEESLTDLHRMLPALPPAVRAGIVRTVLAAGADAEAGRTLSAISTTLSTEQRTRLYEDLGAAQAWAAGEGAAPRAS</sequence>
<dbReference type="Proteomes" id="UP000295258">
    <property type="component" value="Unassembled WGS sequence"/>
</dbReference>
<name>A0A4R4TZI9_9ACTN</name>
<dbReference type="AlphaFoldDB" id="A0A4R4TZI9"/>
<dbReference type="EMBL" id="SMKO01000356">
    <property type="protein sequence ID" value="TDC83850.1"/>
    <property type="molecule type" value="Genomic_DNA"/>
</dbReference>
<evidence type="ECO:0000313" key="3">
    <source>
        <dbReference type="Proteomes" id="UP000295258"/>
    </source>
</evidence>
<comment type="caution">
    <text evidence="2">The sequence shown here is derived from an EMBL/GenBank/DDBJ whole genome shotgun (WGS) entry which is preliminary data.</text>
</comment>
<feature type="domain" description="Hemerythrin-like" evidence="1">
    <location>
        <begin position="8"/>
        <end position="138"/>
    </location>
</feature>
<dbReference type="Gene3D" id="1.20.120.520">
    <property type="entry name" value="nmb1532 protein domain like"/>
    <property type="match status" value="1"/>
</dbReference>
<dbReference type="RefSeq" id="WP_132606777.1">
    <property type="nucleotide sequence ID" value="NZ_SMKO01000356.1"/>
</dbReference>
<dbReference type="InterPro" id="IPR012312">
    <property type="entry name" value="Hemerythrin-like"/>
</dbReference>
<dbReference type="Pfam" id="PF01814">
    <property type="entry name" value="Hemerythrin"/>
    <property type="match status" value="1"/>
</dbReference>
<accession>A0A4R4TZI9</accession>
<keyword evidence="3" id="KW-1185">Reference proteome</keyword>
<reference evidence="2 3" key="1">
    <citation type="submission" date="2019-03" db="EMBL/GenBank/DDBJ databases">
        <title>Draft genome sequences of novel Actinobacteria.</title>
        <authorList>
            <person name="Sahin N."/>
            <person name="Ay H."/>
            <person name="Saygin H."/>
        </authorList>
    </citation>
    <scope>NUCLEOTIDE SEQUENCE [LARGE SCALE GENOMIC DNA]</scope>
    <source>
        <strain evidence="2 3">KC310</strain>
    </source>
</reference>